<sequence>MITIKQFFQLLREAKQADCPCCQLVVSKETKRSPEAPVAPCQEASQP</sequence>
<proteinExistence type="predicted"/>
<organism evidence="1 2">
    <name type="scientific">Pseudobacteriovorax antillogorgiicola</name>
    <dbReference type="NCBI Taxonomy" id="1513793"/>
    <lineage>
        <taxon>Bacteria</taxon>
        <taxon>Pseudomonadati</taxon>
        <taxon>Bdellovibrionota</taxon>
        <taxon>Oligoflexia</taxon>
        <taxon>Oligoflexales</taxon>
        <taxon>Pseudobacteriovoracaceae</taxon>
        <taxon>Pseudobacteriovorax</taxon>
    </lineage>
</organism>
<reference evidence="2" key="1">
    <citation type="submission" date="2017-04" db="EMBL/GenBank/DDBJ databases">
        <authorList>
            <person name="Varghese N."/>
            <person name="Submissions S."/>
        </authorList>
    </citation>
    <scope>NUCLEOTIDE SEQUENCE [LARGE SCALE GENOMIC DNA]</scope>
    <source>
        <strain evidence="2">RKEM611</strain>
    </source>
</reference>
<dbReference type="AlphaFoldDB" id="A0A1Y6BCE1"/>
<keyword evidence="2" id="KW-1185">Reference proteome</keyword>
<dbReference type="Proteomes" id="UP000192907">
    <property type="component" value="Unassembled WGS sequence"/>
</dbReference>
<name>A0A1Y6BCE1_9BACT</name>
<dbReference type="EMBL" id="FWZT01000003">
    <property type="protein sequence ID" value="SMF02634.1"/>
    <property type="molecule type" value="Genomic_DNA"/>
</dbReference>
<protein>
    <submittedName>
        <fullName evidence="1">Uncharacterized protein</fullName>
    </submittedName>
</protein>
<evidence type="ECO:0000313" key="1">
    <source>
        <dbReference type="EMBL" id="SMF02634.1"/>
    </source>
</evidence>
<accession>A0A1Y6BCE1</accession>
<gene>
    <name evidence="1" type="ORF">SAMN06296036_103280</name>
</gene>
<evidence type="ECO:0000313" key="2">
    <source>
        <dbReference type="Proteomes" id="UP000192907"/>
    </source>
</evidence>